<evidence type="ECO:0000256" key="4">
    <source>
        <dbReference type="ARBA" id="ARBA00023125"/>
    </source>
</evidence>
<keyword evidence="4" id="KW-0238">DNA-binding</keyword>
<dbReference type="PROSITE" id="PS00463">
    <property type="entry name" value="ZN2_CY6_FUNGAL_1"/>
    <property type="match status" value="1"/>
</dbReference>
<dbReference type="InterPro" id="IPR001138">
    <property type="entry name" value="Zn2Cys6_DnaBD"/>
</dbReference>
<evidence type="ECO:0000256" key="2">
    <source>
        <dbReference type="ARBA" id="ARBA00022833"/>
    </source>
</evidence>
<evidence type="ECO:0000313" key="8">
    <source>
        <dbReference type="EMBL" id="CEJ87195.1"/>
    </source>
</evidence>
<evidence type="ECO:0000313" key="9">
    <source>
        <dbReference type="Proteomes" id="UP000039046"/>
    </source>
</evidence>
<dbReference type="Proteomes" id="UP000039046">
    <property type="component" value="Unassembled WGS sequence"/>
</dbReference>
<dbReference type="AlphaFoldDB" id="A0A0A1TDI6"/>
<evidence type="ECO:0000259" key="7">
    <source>
        <dbReference type="PROSITE" id="PS50048"/>
    </source>
</evidence>
<evidence type="ECO:0000256" key="1">
    <source>
        <dbReference type="ARBA" id="ARBA00022723"/>
    </source>
</evidence>
<protein>
    <recommendedName>
        <fullName evidence="7">Zn(2)-C6 fungal-type domain-containing protein</fullName>
    </recommendedName>
</protein>
<keyword evidence="1" id="KW-0479">Metal-binding</keyword>
<dbReference type="GO" id="GO:0000981">
    <property type="term" value="F:DNA-binding transcription factor activity, RNA polymerase II-specific"/>
    <property type="evidence" value="ECO:0007669"/>
    <property type="project" value="InterPro"/>
</dbReference>
<dbReference type="HOGENOM" id="CLU_011409_12_2_1"/>
<keyword evidence="6" id="KW-0539">Nucleus</keyword>
<dbReference type="GO" id="GO:0008270">
    <property type="term" value="F:zinc ion binding"/>
    <property type="evidence" value="ECO:0007669"/>
    <property type="project" value="InterPro"/>
</dbReference>
<dbReference type="PANTHER" id="PTHR36206:SF13">
    <property type="entry name" value="TRANSCRIPTIONAL REGULATORY PROTEIN MOC3"/>
    <property type="match status" value="1"/>
</dbReference>
<dbReference type="STRING" id="1531966.A0A0A1TDI6"/>
<organism evidence="8 9">
    <name type="scientific">[Torrubiella] hemipterigena</name>
    <dbReference type="NCBI Taxonomy" id="1531966"/>
    <lineage>
        <taxon>Eukaryota</taxon>
        <taxon>Fungi</taxon>
        <taxon>Dikarya</taxon>
        <taxon>Ascomycota</taxon>
        <taxon>Pezizomycotina</taxon>
        <taxon>Sordariomycetes</taxon>
        <taxon>Hypocreomycetidae</taxon>
        <taxon>Hypocreales</taxon>
        <taxon>Clavicipitaceae</taxon>
        <taxon>Clavicipitaceae incertae sedis</taxon>
        <taxon>'Torrubiella' clade</taxon>
    </lineage>
</organism>
<dbReference type="Gene3D" id="4.10.240.10">
    <property type="entry name" value="Zn(2)-C6 fungal-type DNA-binding domain"/>
    <property type="match status" value="1"/>
</dbReference>
<keyword evidence="9" id="KW-1185">Reference proteome</keyword>
<dbReference type="Pfam" id="PF00172">
    <property type="entry name" value="Zn_clus"/>
    <property type="match status" value="1"/>
</dbReference>
<evidence type="ECO:0000256" key="6">
    <source>
        <dbReference type="ARBA" id="ARBA00023242"/>
    </source>
</evidence>
<dbReference type="InterPro" id="IPR036864">
    <property type="entry name" value="Zn2-C6_fun-type_DNA-bd_sf"/>
</dbReference>
<dbReference type="EMBL" id="CDHN01000002">
    <property type="protein sequence ID" value="CEJ87195.1"/>
    <property type="molecule type" value="Genomic_DNA"/>
</dbReference>
<evidence type="ECO:0000256" key="5">
    <source>
        <dbReference type="ARBA" id="ARBA00023163"/>
    </source>
</evidence>
<keyword evidence="2" id="KW-0862">Zinc</keyword>
<sequence>MQPQKCLRRSAPKVRTGCRTCKIRRIKCDQQKPRCKRCTLAKFQCDGYALVSLAETALEDTKRSKALRFYLRNTRQQLGTFVSDELWEYWIPQIVHAEPCLRDAVAVLSLCHEDYISGRRSATDRQSTLLLYNRAIEGVRSSRHDVVLISLLSCAIFICVEILRGQHKSVIRLLRCGCAFLREAKQSTVVHGNTIIDRDSLLNHLAAFFIRMSAQISWLFYTPVPMKRAIPDALIPTISPSQMISTKGHFRSLGQARDALAYIVLRLVCSSSMPSEPTKFAPDVLEALRQWWVAFEPYRSRSSRRNAFSNQAGGIALLTLQYHVLAMESAATYTNGTIVGRWLQSTPETYREMLSCAETAVQEAKKKSESPGTPIFHTDVGIGPLVFQILLRCGDPDIRQQCVEIMSQCNSQEGVYNGALAKGLVEKLDAVWDTYEFVVAQPGATEEQMEVTVLNRQREAILTTVLPL</sequence>
<dbReference type="SUPFAM" id="SSF57701">
    <property type="entry name" value="Zn2/Cys6 DNA-binding domain"/>
    <property type="match status" value="1"/>
</dbReference>
<dbReference type="PROSITE" id="PS50048">
    <property type="entry name" value="ZN2_CY6_FUNGAL_2"/>
    <property type="match status" value="1"/>
</dbReference>
<gene>
    <name evidence="8" type="ORF">VHEMI04335</name>
</gene>
<dbReference type="InterPro" id="IPR052360">
    <property type="entry name" value="Transcr_Regulatory_Proteins"/>
</dbReference>
<dbReference type="GO" id="GO:0003677">
    <property type="term" value="F:DNA binding"/>
    <property type="evidence" value="ECO:0007669"/>
    <property type="project" value="UniProtKB-KW"/>
</dbReference>
<keyword evidence="5" id="KW-0804">Transcription</keyword>
<dbReference type="PANTHER" id="PTHR36206">
    <property type="entry name" value="ASPERCRYPTIN BIOSYNTHESIS CLUSTER-SPECIFIC TRANSCRIPTION REGULATOR ATNN-RELATED"/>
    <property type="match status" value="1"/>
</dbReference>
<dbReference type="OrthoDB" id="3598904at2759"/>
<name>A0A0A1TDI6_9HYPO</name>
<reference evidence="8 9" key="1">
    <citation type="journal article" date="2015" name="Genome Announc.">
        <title>Draft Genome Sequence and Gene Annotation of the Entomopathogenic Fungus Verticillium hemipterigenum.</title>
        <authorList>
            <person name="Horn F."/>
            <person name="Habel A."/>
            <person name="Scharf D.H."/>
            <person name="Dworschak J."/>
            <person name="Brakhage A.A."/>
            <person name="Guthke R."/>
            <person name="Hertweck C."/>
            <person name="Linde J."/>
        </authorList>
    </citation>
    <scope>NUCLEOTIDE SEQUENCE [LARGE SCALE GENOMIC DNA]</scope>
</reference>
<dbReference type="SMART" id="SM00066">
    <property type="entry name" value="GAL4"/>
    <property type="match status" value="1"/>
</dbReference>
<accession>A0A0A1TDI6</accession>
<dbReference type="CDD" id="cd00067">
    <property type="entry name" value="GAL4"/>
    <property type="match status" value="1"/>
</dbReference>
<evidence type="ECO:0000256" key="3">
    <source>
        <dbReference type="ARBA" id="ARBA00023015"/>
    </source>
</evidence>
<feature type="domain" description="Zn(2)-C6 fungal-type" evidence="7">
    <location>
        <begin position="17"/>
        <end position="45"/>
    </location>
</feature>
<keyword evidence="3" id="KW-0805">Transcription regulation</keyword>
<proteinExistence type="predicted"/>